<dbReference type="Proteomes" id="UP001054837">
    <property type="component" value="Unassembled WGS sequence"/>
</dbReference>
<dbReference type="GO" id="GO:0046872">
    <property type="term" value="F:metal ion binding"/>
    <property type="evidence" value="ECO:0007669"/>
    <property type="project" value="UniProtKB-KW"/>
</dbReference>
<proteinExistence type="inferred from homology"/>
<evidence type="ECO:0000313" key="4">
    <source>
        <dbReference type="EMBL" id="GIX88734.1"/>
    </source>
</evidence>
<feature type="binding site" evidence="3">
    <location>
        <position position="333"/>
    </location>
    <ligand>
        <name>Zn(2+)</name>
        <dbReference type="ChEBI" id="CHEBI:29105"/>
    </ligand>
</feature>
<dbReference type="Pfam" id="PF05147">
    <property type="entry name" value="LANC_like"/>
    <property type="match status" value="1"/>
</dbReference>
<organism evidence="4 5">
    <name type="scientific">Caerostris darwini</name>
    <dbReference type="NCBI Taxonomy" id="1538125"/>
    <lineage>
        <taxon>Eukaryota</taxon>
        <taxon>Metazoa</taxon>
        <taxon>Ecdysozoa</taxon>
        <taxon>Arthropoda</taxon>
        <taxon>Chelicerata</taxon>
        <taxon>Arachnida</taxon>
        <taxon>Araneae</taxon>
        <taxon>Araneomorphae</taxon>
        <taxon>Entelegynae</taxon>
        <taxon>Araneoidea</taxon>
        <taxon>Araneidae</taxon>
        <taxon>Caerostris</taxon>
    </lineage>
</organism>
<keyword evidence="5" id="KW-1185">Reference proteome</keyword>
<dbReference type="PANTHER" id="PTHR12736:SF7">
    <property type="entry name" value="LANC-LIKE PROTEIN 3"/>
    <property type="match status" value="1"/>
</dbReference>
<dbReference type="AlphaFoldDB" id="A0AAV4NVC0"/>
<feature type="binding site" evidence="3">
    <location>
        <position position="380"/>
    </location>
    <ligand>
        <name>Zn(2+)</name>
        <dbReference type="ChEBI" id="CHEBI:29105"/>
    </ligand>
</feature>
<dbReference type="SUPFAM" id="SSF158745">
    <property type="entry name" value="LanC-like"/>
    <property type="match status" value="1"/>
</dbReference>
<comment type="similarity">
    <text evidence="1">Belongs to the LanC-like protein family.</text>
</comment>
<dbReference type="GO" id="GO:0005886">
    <property type="term" value="C:plasma membrane"/>
    <property type="evidence" value="ECO:0007669"/>
    <property type="project" value="TreeGrafter"/>
</dbReference>
<dbReference type="SMART" id="SM01260">
    <property type="entry name" value="LANC_like"/>
    <property type="match status" value="1"/>
</dbReference>
<keyword evidence="3" id="KW-0479">Metal-binding</keyword>
<dbReference type="InterPro" id="IPR020464">
    <property type="entry name" value="LanC-like_prot_euk"/>
</dbReference>
<dbReference type="InterPro" id="IPR007822">
    <property type="entry name" value="LANC-like"/>
</dbReference>
<dbReference type="CDD" id="cd04794">
    <property type="entry name" value="euk_LANCL"/>
    <property type="match status" value="1"/>
</dbReference>
<evidence type="ECO:0000313" key="5">
    <source>
        <dbReference type="Proteomes" id="UP001054837"/>
    </source>
</evidence>
<evidence type="ECO:0000256" key="2">
    <source>
        <dbReference type="ARBA" id="ARBA00069999"/>
    </source>
</evidence>
<sequence length="461" mass="51429">MTVANASGLAPSSQSLTHMARELTSNIDKLATLESCGRGFKFEIENMAKRYFVNQLSDFAGTLVEMPKADIKNLCQLYTEKIFSKQSIKRDECNGGLYTGAAGVGYMCYFLSQHPEFASEKKFLEKSLYYMKPALHFAIYPEKHEKDMQLAFILGGIGSLAVGAALMKALGEDEEMQEYLNQYNALAEECMDRDYLGCGSDELLVGRAGYLCGVLFLEKVFGEKVVSDEIAIKLCIATVEAGRKYSKKRKSPCPLMYAYYDTEYLGAAHGLSGILQILINFPALYEKIPNALDWVKESVDYILSLQTQSGNFPCATDEVTDPRPESDELVHWCHGAPGVIYLMATAYLKWKKEEYLASCLAAGEVVWNKGLLKKGPGLCHGIAGNGYVFLLLYRLTGDKKHLHRAHQFAKFLTSEEFKKAKIPDKPYSLFEGIAGTVCFLADLMQPDKAHFPLFDVFQVAR</sequence>
<gene>
    <name evidence="4" type="primary">CG2061</name>
    <name evidence="4" type="ORF">CDAR_165071</name>
</gene>
<dbReference type="GO" id="GO:0005975">
    <property type="term" value="P:carbohydrate metabolic process"/>
    <property type="evidence" value="ECO:0007669"/>
    <property type="project" value="InterPro"/>
</dbReference>
<dbReference type="EMBL" id="BPLQ01002108">
    <property type="protein sequence ID" value="GIX88734.1"/>
    <property type="molecule type" value="Genomic_DNA"/>
</dbReference>
<dbReference type="PANTHER" id="PTHR12736">
    <property type="entry name" value="LANC-LIKE PROTEIN"/>
    <property type="match status" value="1"/>
</dbReference>
<dbReference type="InterPro" id="IPR012341">
    <property type="entry name" value="6hp_glycosidase-like_sf"/>
</dbReference>
<evidence type="ECO:0000256" key="3">
    <source>
        <dbReference type="PIRSR" id="PIRSR607822-1"/>
    </source>
</evidence>
<keyword evidence="3" id="KW-0862">Zinc</keyword>
<name>A0AAV4NVC0_9ARAC</name>
<evidence type="ECO:0000256" key="1">
    <source>
        <dbReference type="ARBA" id="ARBA00007179"/>
    </source>
</evidence>
<dbReference type="PRINTS" id="PR01950">
    <property type="entry name" value="LANCSUPER"/>
</dbReference>
<dbReference type="PRINTS" id="PR01951">
    <property type="entry name" value="LANCEUKARYTE"/>
</dbReference>
<dbReference type="FunFam" id="1.50.10.10:FF:000012">
    <property type="entry name" value="LanC-like protein 3"/>
    <property type="match status" value="1"/>
</dbReference>
<feature type="binding site" evidence="3">
    <location>
        <position position="379"/>
    </location>
    <ligand>
        <name>Zn(2+)</name>
        <dbReference type="ChEBI" id="CHEBI:29105"/>
    </ligand>
</feature>
<dbReference type="GO" id="GO:0031179">
    <property type="term" value="P:peptide modification"/>
    <property type="evidence" value="ECO:0007669"/>
    <property type="project" value="InterPro"/>
</dbReference>
<dbReference type="Gene3D" id="1.50.10.10">
    <property type="match status" value="1"/>
</dbReference>
<comment type="caution">
    <text evidence="4">The sequence shown here is derived from an EMBL/GenBank/DDBJ whole genome shotgun (WGS) entry which is preliminary data.</text>
</comment>
<accession>A0AAV4NVC0</accession>
<reference evidence="4 5" key="1">
    <citation type="submission" date="2021-06" db="EMBL/GenBank/DDBJ databases">
        <title>Caerostris darwini draft genome.</title>
        <authorList>
            <person name="Kono N."/>
            <person name="Arakawa K."/>
        </authorList>
    </citation>
    <scope>NUCLEOTIDE SEQUENCE [LARGE SCALE GENOMIC DNA]</scope>
</reference>
<protein>
    <recommendedName>
        <fullName evidence="2">LanC-like protein 3 homolog</fullName>
    </recommendedName>
</protein>